<evidence type="ECO:0000313" key="1">
    <source>
        <dbReference type="EMBL" id="KAK2561432.1"/>
    </source>
</evidence>
<organism evidence="1 2">
    <name type="scientific">Acropora cervicornis</name>
    <name type="common">Staghorn coral</name>
    <dbReference type="NCBI Taxonomy" id="6130"/>
    <lineage>
        <taxon>Eukaryota</taxon>
        <taxon>Metazoa</taxon>
        <taxon>Cnidaria</taxon>
        <taxon>Anthozoa</taxon>
        <taxon>Hexacorallia</taxon>
        <taxon>Scleractinia</taxon>
        <taxon>Astrocoeniina</taxon>
        <taxon>Acroporidae</taxon>
        <taxon>Acropora</taxon>
    </lineage>
</organism>
<keyword evidence="2" id="KW-1185">Reference proteome</keyword>
<dbReference type="Proteomes" id="UP001249851">
    <property type="component" value="Unassembled WGS sequence"/>
</dbReference>
<dbReference type="EMBL" id="JARQWQ010000033">
    <property type="protein sequence ID" value="KAK2561432.1"/>
    <property type="molecule type" value="Genomic_DNA"/>
</dbReference>
<reference evidence="1" key="2">
    <citation type="journal article" date="2023" name="Science">
        <title>Genomic signatures of disease resistance in endangered staghorn corals.</title>
        <authorList>
            <person name="Vollmer S.V."/>
            <person name="Selwyn J.D."/>
            <person name="Despard B.A."/>
            <person name="Roesel C.L."/>
        </authorList>
    </citation>
    <scope>NUCLEOTIDE SEQUENCE</scope>
    <source>
        <strain evidence="1">K2</strain>
    </source>
</reference>
<reference evidence="1" key="1">
    <citation type="journal article" date="2023" name="G3 (Bethesda)">
        <title>Whole genome assembly and annotation of the endangered Caribbean coral Acropora cervicornis.</title>
        <authorList>
            <person name="Selwyn J.D."/>
            <person name="Vollmer S.V."/>
        </authorList>
    </citation>
    <scope>NUCLEOTIDE SEQUENCE</scope>
    <source>
        <strain evidence="1">K2</strain>
    </source>
</reference>
<accession>A0AAD9QHP4</accession>
<comment type="caution">
    <text evidence="1">The sequence shown here is derived from an EMBL/GenBank/DDBJ whole genome shotgun (WGS) entry which is preliminary data.</text>
</comment>
<gene>
    <name evidence="1" type="ORF">P5673_015955</name>
</gene>
<protein>
    <submittedName>
        <fullName evidence="1">Uncharacterized protein</fullName>
    </submittedName>
</protein>
<dbReference type="AlphaFoldDB" id="A0AAD9QHP4"/>
<proteinExistence type="predicted"/>
<evidence type="ECO:0000313" key="2">
    <source>
        <dbReference type="Proteomes" id="UP001249851"/>
    </source>
</evidence>
<sequence length="71" mass="8393">MDDVVEEEEWLQQVDEVYDKLSVQHPIYYDSYNLCDLRQTQQLGSFNSRDRKHQLIEKLAAMIAKCSRGKS</sequence>
<name>A0AAD9QHP4_ACRCE</name>